<dbReference type="AlphaFoldDB" id="A0AAU9QHI9"/>
<gene>
    <name evidence="3" type="ORF">ACGRHZ_17830</name>
    <name evidence="2" type="ORF">THF1A12_120161</name>
</gene>
<evidence type="ECO:0000313" key="4">
    <source>
        <dbReference type="Proteomes" id="UP001295462"/>
    </source>
</evidence>
<dbReference type="Proteomes" id="UP001295462">
    <property type="component" value="Unassembled WGS sequence"/>
</dbReference>
<evidence type="ECO:0000313" key="2">
    <source>
        <dbReference type="EMBL" id="CAH1573893.1"/>
    </source>
</evidence>
<accession>A0AAU9QHI9</accession>
<dbReference type="Gene3D" id="3.40.50.300">
    <property type="entry name" value="P-loop containing nucleotide triphosphate hydrolases"/>
    <property type="match status" value="1"/>
</dbReference>
<sequence length="254" mass="27572">MRKKKTYNLPNPINSNPSHDAEHTVYIAGTGGGKTSAVKHIGLVPKSAQTVFFDPYRNYAGDKFRGQMCHSTSSRAVFLKALVIARRRGESFKLAYVPNKGATSDELEFFCSAAWSVGNGKAQKLHCVIEELASCTETTAKLDGKAGELLRGGRQFGIVVHTVFQSAAEVPKTVTKQSPIWFIGAVNSTTDAKWLEDRRGVAFDEVCALVSAKVNKEKIGKPIAEYLLAREGIGNIQKGAFNCATGAKVALNYR</sequence>
<evidence type="ECO:0000313" key="3">
    <source>
        <dbReference type="EMBL" id="MFH0273135.1"/>
    </source>
</evidence>
<organism evidence="2 4">
    <name type="scientific">Vibrio jasicida</name>
    <dbReference type="NCBI Taxonomy" id="766224"/>
    <lineage>
        <taxon>Bacteria</taxon>
        <taxon>Pseudomonadati</taxon>
        <taxon>Pseudomonadota</taxon>
        <taxon>Gammaproteobacteria</taxon>
        <taxon>Vibrionales</taxon>
        <taxon>Vibrionaceae</taxon>
        <taxon>Vibrio</taxon>
    </lineage>
</organism>
<dbReference type="SUPFAM" id="SSF52540">
    <property type="entry name" value="P-loop containing nucleoside triphosphate hydrolases"/>
    <property type="match status" value="1"/>
</dbReference>
<protein>
    <recommendedName>
        <fullName evidence="6">Helicase HerA central domain-containing protein</fullName>
    </recommendedName>
</protein>
<dbReference type="Proteomes" id="UP001607221">
    <property type="component" value="Unassembled WGS sequence"/>
</dbReference>
<keyword evidence="5" id="KW-1185">Reference proteome</keyword>
<comment type="caution">
    <text evidence="2">The sequence shown here is derived from an EMBL/GenBank/DDBJ whole genome shotgun (WGS) entry which is preliminary data.</text>
</comment>
<evidence type="ECO:0000256" key="1">
    <source>
        <dbReference type="SAM" id="MobiDB-lite"/>
    </source>
</evidence>
<reference evidence="3 5" key="2">
    <citation type="submission" date="2024-10" db="EMBL/GenBank/DDBJ databases">
        <authorList>
            <person name="Yibar A."/>
            <person name="Saticioglu I.B."/>
            <person name="Duman M."/>
            <person name="Ajmi N."/>
            <person name="Gurler F."/>
            <person name="Ay H."/>
            <person name="Onuk E."/>
            <person name="Guler S."/>
            <person name="Romalde J.L."/>
        </authorList>
    </citation>
    <scope>NUCLEOTIDE SEQUENCE [LARGE SCALE GENOMIC DNA]</scope>
    <source>
        <strain evidence="3 5">1-TCBS-A</strain>
    </source>
</reference>
<evidence type="ECO:0000313" key="5">
    <source>
        <dbReference type="Proteomes" id="UP001607221"/>
    </source>
</evidence>
<evidence type="ECO:0008006" key="6">
    <source>
        <dbReference type="Google" id="ProtNLM"/>
    </source>
</evidence>
<reference evidence="2" key="1">
    <citation type="submission" date="2022-01" db="EMBL/GenBank/DDBJ databases">
        <authorList>
            <person name="Lagorce A."/>
        </authorList>
    </citation>
    <scope>NUCLEOTIDE SEQUENCE</scope>
    <source>
        <strain evidence="2">Th15_F1_A12</strain>
    </source>
</reference>
<feature type="compositionally biased region" description="Polar residues" evidence="1">
    <location>
        <begin position="8"/>
        <end position="18"/>
    </location>
</feature>
<dbReference type="RefSeq" id="WP_038882324.1">
    <property type="nucleotide sequence ID" value="NZ_CAKMTZ010000035.1"/>
</dbReference>
<dbReference type="EMBL" id="JBIHSE010000002">
    <property type="protein sequence ID" value="MFH0273135.1"/>
    <property type="molecule type" value="Genomic_DNA"/>
</dbReference>
<proteinExistence type="predicted"/>
<name>A0AAU9QHI9_9VIBR</name>
<feature type="region of interest" description="Disordered" evidence="1">
    <location>
        <begin position="1"/>
        <end position="20"/>
    </location>
</feature>
<dbReference type="EMBL" id="CAKMUD010000024">
    <property type="protein sequence ID" value="CAH1573893.1"/>
    <property type="molecule type" value="Genomic_DNA"/>
</dbReference>
<dbReference type="InterPro" id="IPR027417">
    <property type="entry name" value="P-loop_NTPase"/>
</dbReference>